<dbReference type="Gene3D" id="1.10.390.10">
    <property type="entry name" value="Neutral Protease Domain 2"/>
    <property type="match status" value="1"/>
</dbReference>
<reference evidence="11 12" key="1">
    <citation type="submission" date="2019-10" db="EMBL/GenBank/DDBJ databases">
        <title>A novel species.</title>
        <authorList>
            <person name="Gao J."/>
        </authorList>
    </citation>
    <scope>NUCLEOTIDE SEQUENCE [LARGE SCALE GENOMIC DNA]</scope>
    <source>
        <strain evidence="11 12">QMT-28</strain>
    </source>
</reference>
<dbReference type="InterPro" id="IPR001570">
    <property type="entry name" value="Peptidase_M4_C_domain"/>
</dbReference>
<dbReference type="RefSeq" id="WP_153286438.1">
    <property type="nucleotide sequence ID" value="NZ_CP045643.1"/>
</dbReference>
<dbReference type="PRINTS" id="PR00730">
    <property type="entry name" value="THERMOLYSIN"/>
</dbReference>
<proteinExistence type="inferred from homology"/>
<dbReference type="Pfam" id="PF02868">
    <property type="entry name" value="Peptidase_M4_C"/>
    <property type="match status" value="1"/>
</dbReference>
<feature type="active site" evidence="8">
    <location>
        <position position="363"/>
    </location>
</feature>
<keyword evidence="4 9" id="KW-0732">Signal</keyword>
<keyword evidence="3" id="KW-0479">Metal-binding</keyword>
<dbReference type="SUPFAM" id="SSF49785">
    <property type="entry name" value="Galactose-binding domain-like"/>
    <property type="match status" value="1"/>
</dbReference>
<dbReference type="Pfam" id="PF01447">
    <property type="entry name" value="Peptidase_M4"/>
    <property type="match status" value="1"/>
</dbReference>
<dbReference type="Pfam" id="PF05345">
    <property type="entry name" value="He_PIG"/>
    <property type="match status" value="1"/>
</dbReference>
<dbReference type="GO" id="GO:0005975">
    <property type="term" value="P:carbohydrate metabolic process"/>
    <property type="evidence" value="ECO:0007669"/>
    <property type="project" value="UniProtKB-ARBA"/>
</dbReference>
<dbReference type="InterPro" id="IPR008979">
    <property type="entry name" value="Galactose-bd-like_sf"/>
</dbReference>
<dbReference type="InterPro" id="IPR015919">
    <property type="entry name" value="Cadherin-like_sf"/>
</dbReference>
<dbReference type="PROSITE" id="PS51829">
    <property type="entry name" value="P_HOMO_B"/>
    <property type="match status" value="1"/>
</dbReference>
<name>A0A5Q0L5U7_9ACTN</name>
<keyword evidence="5" id="KW-0378">Hydrolase</keyword>
<evidence type="ECO:0000256" key="9">
    <source>
        <dbReference type="SAM" id="SignalP"/>
    </source>
</evidence>
<dbReference type="GO" id="GO:0006508">
    <property type="term" value="P:proteolysis"/>
    <property type="evidence" value="ECO:0007669"/>
    <property type="project" value="UniProtKB-KW"/>
</dbReference>
<evidence type="ECO:0000256" key="2">
    <source>
        <dbReference type="ARBA" id="ARBA00022670"/>
    </source>
</evidence>
<dbReference type="GO" id="GO:0005509">
    <property type="term" value="F:calcium ion binding"/>
    <property type="evidence" value="ECO:0007669"/>
    <property type="project" value="InterPro"/>
</dbReference>
<dbReference type="InterPro" id="IPR011096">
    <property type="entry name" value="FTP_domain"/>
</dbReference>
<dbReference type="InterPro" id="IPR023612">
    <property type="entry name" value="Peptidase_M4"/>
</dbReference>
<dbReference type="Pfam" id="PF01483">
    <property type="entry name" value="P_proprotein"/>
    <property type="match status" value="1"/>
</dbReference>
<evidence type="ECO:0000256" key="6">
    <source>
        <dbReference type="ARBA" id="ARBA00022833"/>
    </source>
</evidence>
<dbReference type="GO" id="GO:0016020">
    <property type="term" value="C:membrane"/>
    <property type="evidence" value="ECO:0007669"/>
    <property type="project" value="InterPro"/>
</dbReference>
<dbReference type="SUPFAM" id="SSF49313">
    <property type="entry name" value="Cadherin-like"/>
    <property type="match status" value="1"/>
</dbReference>
<dbReference type="PANTHER" id="PTHR33794">
    <property type="entry name" value="BACILLOLYSIN"/>
    <property type="match status" value="1"/>
</dbReference>
<feature type="domain" description="P/Homo B" evidence="10">
    <location>
        <begin position="624"/>
        <end position="752"/>
    </location>
</feature>
<keyword evidence="12" id="KW-1185">Reference proteome</keyword>
<evidence type="ECO:0000256" key="3">
    <source>
        <dbReference type="ARBA" id="ARBA00022723"/>
    </source>
</evidence>
<dbReference type="KEGG" id="sfy:GFH48_01230"/>
<dbReference type="InterPro" id="IPR027268">
    <property type="entry name" value="Peptidase_M4/M1_CTD_sf"/>
</dbReference>
<evidence type="ECO:0000256" key="8">
    <source>
        <dbReference type="PIRSR" id="PIRSR623612-1"/>
    </source>
</evidence>
<feature type="active site" description="Proton donor" evidence="8">
    <location>
        <position position="450"/>
    </location>
</feature>
<keyword evidence="2" id="KW-0645">Protease</keyword>
<dbReference type="Gene3D" id="2.60.40.10">
    <property type="entry name" value="Immunoglobulins"/>
    <property type="match status" value="1"/>
</dbReference>
<evidence type="ECO:0000313" key="11">
    <source>
        <dbReference type="EMBL" id="QFZ72069.1"/>
    </source>
</evidence>
<evidence type="ECO:0000256" key="5">
    <source>
        <dbReference type="ARBA" id="ARBA00022801"/>
    </source>
</evidence>
<dbReference type="EMBL" id="CP045643">
    <property type="protein sequence ID" value="QFZ72069.1"/>
    <property type="molecule type" value="Genomic_DNA"/>
</dbReference>
<sequence>MRRSPRKSVAGALIAGATVLAVTASSGTAMARTSPTHASAVQTQPRAGALPVQLSAAEQAKLLKAALAGRAATARSLRLGVQEQLVPKSVVKDADGSVHTRYERTFAGLPVLGGDLVVHTAADGASAGVDKATTARITVPSTTATRSAASARTLAIGRAKAQGATGATVDGSRKVVWAASGAPVLAWESVVGGLQDDGTPSRLHVISDARTGARLFEYQGIDTGIGNSEYSGKVTLGTKVSGSTYTMTDDTRGGHKTYDLNHGDSGTGTLFTNSTDSWGDGSPTNAETAGVDAAYGAQVTWDFYKNVMGRNGIRNDGVAAYSRTHYGVAYDNAFWDDECFCMTYGDGDGDKHPLTSVDVAGHEMSHGVTAATAGLVYGDESGGLNEATSDIFGTSVEFYADNASDVGDYLIGEKIDLYGDGTPLRYQDKPSRDGISPDNWSPGLGNLDVHYSSGPANHFFYLLSEGSGAKVINGVSYNSPTADGVAVPGIGRENAAKLWYKALTERFTSTTDYQSARTQTLQAAADLWGAGSTTYNTVAKTWAAIGVVARVTVTKPADQNTVIKTPVRVQVQAGSNNPGALTYSATGLPAGLSINATTGLISGTPTAVGLSTVTVKAKDSSKVTGSATFGWGVIKTGGNVFTNTADVSVPDAGAAVYSPIKVTGRAGNAPSTLAVGVNIVHPYRGDLVVDLVAPDGTLYHLKKSNGFDSAADVIATYTVDASGETAAGTWKLKVRDAYHLDSGHINSWKLTF</sequence>
<dbReference type="Gene3D" id="3.10.170.10">
    <property type="match status" value="1"/>
</dbReference>
<dbReference type="Gene3D" id="3.10.450.490">
    <property type="match status" value="1"/>
</dbReference>
<feature type="signal peptide" evidence="9">
    <location>
        <begin position="1"/>
        <end position="31"/>
    </location>
</feature>
<keyword evidence="6" id="KW-0862">Zinc</keyword>
<dbReference type="GO" id="GO:0004222">
    <property type="term" value="F:metalloendopeptidase activity"/>
    <property type="evidence" value="ECO:0007669"/>
    <property type="project" value="InterPro"/>
</dbReference>
<accession>A0A5Q0L5U7</accession>
<dbReference type="InterPro" id="IPR050728">
    <property type="entry name" value="Zinc_Metalloprotease_M4"/>
</dbReference>
<comment type="similarity">
    <text evidence="1">Belongs to the peptidase M4 family.</text>
</comment>
<dbReference type="GO" id="GO:0004252">
    <property type="term" value="F:serine-type endopeptidase activity"/>
    <property type="evidence" value="ECO:0007669"/>
    <property type="project" value="InterPro"/>
</dbReference>
<dbReference type="InterPro" id="IPR013856">
    <property type="entry name" value="Peptidase_M4_domain"/>
</dbReference>
<evidence type="ECO:0000313" key="12">
    <source>
        <dbReference type="Proteomes" id="UP000326179"/>
    </source>
</evidence>
<keyword evidence="7" id="KW-0482">Metalloprotease</keyword>
<dbReference type="FunFam" id="2.60.120.260:FF:000149">
    <property type="entry name" value="Leupeptin-inactivating enzyme 1"/>
    <property type="match status" value="1"/>
</dbReference>
<evidence type="ECO:0000256" key="7">
    <source>
        <dbReference type="ARBA" id="ARBA00023049"/>
    </source>
</evidence>
<dbReference type="CDD" id="cd09597">
    <property type="entry name" value="M4_TLP"/>
    <property type="match status" value="1"/>
</dbReference>
<evidence type="ECO:0000259" key="10">
    <source>
        <dbReference type="PROSITE" id="PS51829"/>
    </source>
</evidence>
<dbReference type="Proteomes" id="UP000326179">
    <property type="component" value="Chromosome"/>
</dbReference>
<protein>
    <submittedName>
        <fullName evidence="11">M4 family peptidase</fullName>
    </submittedName>
</protein>
<gene>
    <name evidence="11" type="ORF">GFH48_01230</name>
</gene>
<dbReference type="InterPro" id="IPR002884">
    <property type="entry name" value="P_dom"/>
</dbReference>
<evidence type="ECO:0000256" key="4">
    <source>
        <dbReference type="ARBA" id="ARBA00022729"/>
    </source>
</evidence>
<dbReference type="Gene3D" id="2.60.120.260">
    <property type="entry name" value="Galactose-binding domain-like"/>
    <property type="match status" value="1"/>
</dbReference>
<dbReference type="PANTHER" id="PTHR33794:SF1">
    <property type="entry name" value="BACILLOLYSIN"/>
    <property type="match status" value="1"/>
</dbReference>
<organism evidence="11 12">
    <name type="scientific">Streptomyces fagopyri</name>
    <dbReference type="NCBI Taxonomy" id="2662397"/>
    <lineage>
        <taxon>Bacteria</taxon>
        <taxon>Bacillati</taxon>
        <taxon>Actinomycetota</taxon>
        <taxon>Actinomycetes</taxon>
        <taxon>Kitasatosporales</taxon>
        <taxon>Streptomycetaceae</taxon>
        <taxon>Streptomyces</taxon>
    </lineage>
</organism>
<dbReference type="Pfam" id="PF07504">
    <property type="entry name" value="FTP"/>
    <property type="match status" value="1"/>
</dbReference>
<evidence type="ECO:0000256" key="1">
    <source>
        <dbReference type="ARBA" id="ARBA00009388"/>
    </source>
</evidence>
<dbReference type="InterPro" id="IPR013783">
    <property type="entry name" value="Ig-like_fold"/>
</dbReference>
<feature type="chain" id="PRO_5024968576" evidence="9">
    <location>
        <begin position="32"/>
        <end position="752"/>
    </location>
</feature>
<dbReference type="SUPFAM" id="SSF55486">
    <property type="entry name" value="Metalloproteases ('zincins'), catalytic domain"/>
    <property type="match status" value="1"/>
</dbReference>
<dbReference type="AlphaFoldDB" id="A0A5Q0L5U7"/>